<dbReference type="AlphaFoldDB" id="A0A086J3C8"/>
<keyword evidence="1" id="KW-0040">ANK repeat</keyword>
<gene>
    <name evidence="2" type="ORF">NESG_00797</name>
</gene>
<dbReference type="EMBL" id="AKIJ01000002">
    <property type="protein sequence ID" value="KFG26646.1"/>
    <property type="molecule type" value="Genomic_DNA"/>
</dbReference>
<dbReference type="SUPFAM" id="SSF48403">
    <property type="entry name" value="Ankyrin repeat"/>
    <property type="match status" value="1"/>
</dbReference>
<dbReference type="GeneID" id="77675770"/>
<sequence>MSQELRNEGTNTSCLFALFRKHVKSGNLKRFKNLLKVHQVLPAEIRTASNTTLLHIAAMYNQEKMAIFLMEHGLSMHEQNDRSHCPHYLAVLRNSWRVLRCMER</sequence>
<dbReference type="PROSITE" id="PS50088">
    <property type="entry name" value="ANK_REPEAT"/>
    <property type="match status" value="1"/>
</dbReference>
<name>A0A086J3C8_NEMA1</name>
<protein>
    <submittedName>
        <fullName evidence="2">Uncharacterized protein</fullName>
    </submittedName>
</protein>
<organism evidence="2 3">
    <name type="scientific">Nematocida ausubeli (strain ATCC PRA-371 / ERTm2)</name>
    <name type="common">Nematode killer fungus</name>
    <dbReference type="NCBI Taxonomy" id="1913371"/>
    <lineage>
        <taxon>Eukaryota</taxon>
        <taxon>Fungi</taxon>
        <taxon>Fungi incertae sedis</taxon>
        <taxon>Microsporidia</taxon>
        <taxon>Nematocida</taxon>
    </lineage>
</organism>
<evidence type="ECO:0000313" key="3">
    <source>
        <dbReference type="Proteomes" id="UP000054524"/>
    </source>
</evidence>
<reference evidence="2 3" key="1">
    <citation type="journal article" date="2014" name="Genome Announc.">
        <title>Genome Sequence of the Microsporidian Species Nematocida sp1 Strain ERTm6 (ATCC PRA-372).</title>
        <authorList>
            <person name="Bakowski M.A."/>
            <person name="Priest M."/>
            <person name="Young S."/>
            <person name="Cuomo C.A."/>
            <person name="Troemel E.R."/>
        </authorList>
    </citation>
    <scope>NUCLEOTIDE SEQUENCE [LARGE SCALE GENOMIC DNA]</scope>
    <source>
        <strain evidence="2 3">ERTm6</strain>
    </source>
</reference>
<dbReference type="Gene3D" id="1.25.40.20">
    <property type="entry name" value="Ankyrin repeat-containing domain"/>
    <property type="match status" value="1"/>
</dbReference>
<dbReference type="InterPro" id="IPR036770">
    <property type="entry name" value="Ankyrin_rpt-contain_sf"/>
</dbReference>
<evidence type="ECO:0000313" key="2">
    <source>
        <dbReference type="EMBL" id="KFG26646.1"/>
    </source>
</evidence>
<accession>A0A086J3C8</accession>
<evidence type="ECO:0000256" key="1">
    <source>
        <dbReference type="PROSITE-ProRule" id="PRU00023"/>
    </source>
</evidence>
<dbReference type="RefSeq" id="XP_052905201.1">
    <property type="nucleotide sequence ID" value="XM_053048441.1"/>
</dbReference>
<keyword evidence="3" id="KW-1185">Reference proteome</keyword>
<comment type="caution">
    <text evidence="2">The sequence shown here is derived from an EMBL/GenBank/DDBJ whole genome shotgun (WGS) entry which is preliminary data.</text>
</comment>
<feature type="repeat" description="ANK" evidence="1">
    <location>
        <begin position="49"/>
        <end position="81"/>
    </location>
</feature>
<proteinExistence type="predicted"/>
<dbReference type="Proteomes" id="UP000054524">
    <property type="component" value="Unassembled WGS sequence"/>
</dbReference>
<dbReference type="InterPro" id="IPR002110">
    <property type="entry name" value="Ankyrin_rpt"/>
</dbReference>
<dbReference type="HOGENOM" id="CLU_2250799_0_0_1"/>